<accession>A0A502DGI8</accession>
<dbReference type="Proteomes" id="UP000319212">
    <property type="component" value="Unassembled WGS sequence"/>
</dbReference>
<dbReference type="InterPro" id="IPR036624">
    <property type="entry name" value="Hcp1-lik_sf"/>
</dbReference>
<dbReference type="EMBL" id="RCZI01000006">
    <property type="protein sequence ID" value="TPG23822.1"/>
    <property type="molecule type" value="Genomic_DNA"/>
</dbReference>
<dbReference type="PANTHER" id="PTHR36152">
    <property type="entry name" value="CYTOPLASMIC PROTEIN-RELATED"/>
    <property type="match status" value="1"/>
</dbReference>
<dbReference type="SUPFAM" id="SSF141452">
    <property type="entry name" value="Hcp1-like"/>
    <property type="match status" value="1"/>
</dbReference>
<organism evidence="1 2">
    <name type="scientific">Variovorax guangxiensis</name>
    <dbReference type="NCBI Taxonomy" id="1775474"/>
    <lineage>
        <taxon>Bacteria</taxon>
        <taxon>Pseudomonadati</taxon>
        <taxon>Pseudomonadota</taxon>
        <taxon>Betaproteobacteria</taxon>
        <taxon>Burkholderiales</taxon>
        <taxon>Comamonadaceae</taxon>
        <taxon>Variovorax</taxon>
    </lineage>
</organism>
<name>A0A502DGI8_9BURK</name>
<sequence>MSSDYYLKIDGIKGEAKDTDHKDEIEVYAWNWSVSQGSSSGSGQGLGSGKGTPGPFEFTHNFDKASTALQRKCADGTHIKDVTLSARKAGGGPKTYLVYTFKQVLITSVSPGGSQGGDVVERVTLSYKEMEAKYKPQKDDGELDAEVKFGWIPAENKFS</sequence>
<evidence type="ECO:0000313" key="1">
    <source>
        <dbReference type="EMBL" id="TPG23822.1"/>
    </source>
</evidence>
<dbReference type="OrthoDB" id="5066999at2"/>
<dbReference type="InterPro" id="IPR053165">
    <property type="entry name" value="HSI-I_assembly_Hcp1"/>
</dbReference>
<reference evidence="1 2" key="1">
    <citation type="journal article" date="2019" name="Environ. Microbiol.">
        <title>Species interactions and distinct microbial communities in high Arctic permafrost affected cryosols are associated with the CH4 and CO2 gas fluxes.</title>
        <authorList>
            <person name="Altshuler I."/>
            <person name="Hamel J."/>
            <person name="Turney S."/>
            <person name="Magnuson E."/>
            <person name="Levesque R."/>
            <person name="Greer C."/>
            <person name="Whyte L.G."/>
        </authorList>
    </citation>
    <scope>NUCLEOTIDE SEQUENCE [LARGE SCALE GENOMIC DNA]</scope>
    <source>
        <strain evidence="1 2">S06.C</strain>
    </source>
</reference>
<dbReference type="AlphaFoldDB" id="A0A502DGI8"/>
<proteinExistence type="predicted"/>
<comment type="caution">
    <text evidence="1">The sequence shown here is derived from an EMBL/GenBank/DDBJ whole genome shotgun (WGS) entry which is preliminary data.</text>
</comment>
<dbReference type="PANTHER" id="PTHR36152:SF5">
    <property type="entry name" value="PROTEIN HCP1"/>
    <property type="match status" value="1"/>
</dbReference>
<gene>
    <name evidence="1" type="ORF">EAH82_18355</name>
</gene>
<dbReference type="RefSeq" id="WP_140844512.1">
    <property type="nucleotide sequence ID" value="NZ_RCZI01000006.1"/>
</dbReference>
<protein>
    <submittedName>
        <fullName evidence="1">Type VI secretion system tube protein Hcp</fullName>
    </submittedName>
</protein>
<dbReference type="Pfam" id="PF05638">
    <property type="entry name" value="T6SS_HCP"/>
    <property type="match status" value="1"/>
</dbReference>
<evidence type="ECO:0000313" key="2">
    <source>
        <dbReference type="Proteomes" id="UP000319212"/>
    </source>
</evidence>
<dbReference type="Gene3D" id="2.30.110.20">
    <property type="entry name" value="Hcp1-like"/>
    <property type="match status" value="1"/>
</dbReference>
<dbReference type="InterPro" id="IPR008514">
    <property type="entry name" value="T6SS_Hcp"/>
</dbReference>